<evidence type="ECO:0000259" key="10">
    <source>
        <dbReference type="PROSITE" id="PS51019"/>
    </source>
</evidence>
<reference evidence="11" key="1">
    <citation type="submission" date="2023-03" db="EMBL/GenBank/DDBJ databases">
        <title>Chromosome-level genomes of two armyworms, Mythimna separata and Mythimna loreyi, provide insights into the biosynthesis and reception of sex pheromones.</title>
        <authorList>
            <person name="Zhao H."/>
        </authorList>
    </citation>
    <scope>NUCLEOTIDE SEQUENCE</scope>
    <source>
        <strain evidence="11">BeijingLab</strain>
        <tissue evidence="11">Pupa</tissue>
    </source>
</reference>
<feature type="domain" description="Reelin" evidence="10">
    <location>
        <begin position="28"/>
        <end position="196"/>
    </location>
</feature>
<proteinExistence type="inferred from homology"/>
<dbReference type="InterPro" id="IPR002861">
    <property type="entry name" value="Reeler_dom"/>
</dbReference>
<evidence type="ECO:0000313" key="11">
    <source>
        <dbReference type="EMBL" id="KAJ8726206.1"/>
    </source>
</evidence>
<dbReference type="GO" id="GO:0016020">
    <property type="term" value="C:membrane"/>
    <property type="evidence" value="ECO:0007669"/>
    <property type="project" value="TreeGrafter"/>
</dbReference>
<evidence type="ECO:0000256" key="2">
    <source>
        <dbReference type="ARBA" id="ARBA00008501"/>
    </source>
</evidence>
<dbReference type="Pfam" id="PF02014">
    <property type="entry name" value="Reeler"/>
    <property type="match status" value="1"/>
</dbReference>
<keyword evidence="12" id="KW-1185">Reference proteome</keyword>
<protein>
    <recommendedName>
        <fullName evidence="10">Reelin domain-containing protein</fullName>
    </recommendedName>
</protein>
<keyword evidence="3" id="KW-0964">Secreted</keyword>
<keyword evidence="7" id="KW-0391">Immunity</keyword>
<keyword evidence="6" id="KW-0732">Signal</keyword>
<keyword evidence="9" id="KW-1015">Disulfide bond</keyword>
<comment type="caution">
    <text evidence="11">The sequence shown here is derived from an EMBL/GenBank/DDBJ whole genome shotgun (WGS) entry which is preliminary data.</text>
</comment>
<gene>
    <name evidence="11" type="ORF">PYW07_000904</name>
</gene>
<dbReference type="PROSITE" id="PS51019">
    <property type="entry name" value="REELIN"/>
    <property type="match status" value="1"/>
</dbReference>
<evidence type="ECO:0000256" key="7">
    <source>
        <dbReference type="ARBA" id="ARBA00022859"/>
    </source>
</evidence>
<dbReference type="CDD" id="cd08544">
    <property type="entry name" value="Reeler"/>
    <property type="match status" value="1"/>
</dbReference>
<accession>A0AAD8DVD1</accession>
<keyword evidence="8" id="KW-0044">Antibiotic</keyword>
<dbReference type="PANTHER" id="PTHR45828:SF9">
    <property type="entry name" value="CELL WALL INTEGRITY AND STRESS RESPONSE COMPONENT 4-LIKE-RELATED"/>
    <property type="match status" value="1"/>
</dbReference>
<name>A0AAD8DVD1_MYTSE</name>
<comment type="similarity">
    <text evidence="2">Belongs to the insect defense protein family.</text>
</comment>
<evidence type="ECO:0000256" key="6">
    <source>
        <dbReference type="ARBA" id="ARBA00022729"/>
    </source>
</evidence>
<dbReference type="EMBL" id="JARGEI010000009">
    <property type="protein sequence ID" value="KAJ8726206.1"/>
    <property type="molecule type" value="Genomic_DNA"/>
</dbReference>
<dbReference type="AlphaFoldDB" id="A0AAD8DVD1"/>
<dbReference type="InterPro" id="IPR051237">
    <property type="entry name" value="Ferric-chelate_Red/DefProt"/>
</dbReference>
<dbReference type="GO" id="GO:0005576">
    <property type="term" value="C:extracellular region"/>
    <property type="evidence" value="ECO:0007669"/>
    <property type="project" value="UniProtKB-SubCell"/>
</dbReference>
<dbReference type="Gene3D" id="2.60.40.4060">
    <property type="entry name" value="Reeler domain"/>
    <property type="match status" value="1"/>
</dbReference>
<organism evidence="11 12">
    <name type="scientific">Mythimna separata</name>
    <name type="common">Oriental armyworm</name>
    <name type="synonym">Pseudaletia separata</name>
    <dbReference type="NCBI Taxonomy" id="271217"/>
    <lineage>
        <taxon>Eukaryota</taxon>
        <taxon>Metazoa</taxon>
        <taxon>Ecdysozoa</taxon>
        <taxon>Arthropoda</taxon>
        <taxon>Hexapoda</taxon>
        <taxon>Insecta</taxon>
        <taxon>Pterygota</taxon>
        <taxon>Neoptera</taxon>
        <taxon>Endopterygota</taxon>
        <taxon>Lepidoptera</taxon>
        <taxon>Glossata</taxon>
        <taxon>Ditrysia</taxon>
        <taxon>Noctuoidea</taxon>
        <taxon>Noctuidae</taxon>
        <taxon>Noctuinae</taxon>
        <taxon>Hadenini</taxon>
        <taxon>Mythimna</taxon>
    </lineage>
</organism>
<keyword evidence="5" id="KW-0399">Innate immunity</keyword>
<evidence type="ECO:0000256" key="3">
    <source>
        <dbReference type="ARBA" id="ARBA00022525"/>
    </source>
</evidence>
<evidence type="ECO:0000256" key="1">
    <source>
        <dbReference type="ARBA" id="ARBA00004613"/>
    </source>
</evidence>
<dbReference type="InterPro" id="IPR042307">
    <property type="entry name" value="Reeler_sf"/>
</dbReference>
<dbReference type="GO" id="GO:0042832">
    <property type="term" value="P:defense response to protozoan"/>
    <property type="evidence" value="ECO:0007669"/>
    <property type="project" value="UniProtKB-ARBA"/>
</dbReference>
<dbReference type="PANTHER" id="PTHR45828">
    <property type="entry name" value="CYTOCHROME B561/FERRIC REDUCTASE TRANSMEMBRANE"/>
    <property type="match status" value="1"/>
</dbReference>
<dbReference type="GO" id="GO:0045087">
    <property type="term" value="P:innate immune response"/>
    <property type="evidence" value="ECO:0007669"/>
    <property type="project" value="UniProtKB-KW"/>
</dbReference>
<evidence type="ECO:0000313" key="12">
    <source>
        <dbReference type="Proteomes" id="UP001231518"/>
    </source>
</evidence>
<evidence type="ECO:0000256" key="9">
    <source>
        <dbReference type="ARBA" id="ARBA00023157"/>
    </source>
</evidence>
<keyword evidence="4" id="KW-0929">Antimicrobial</keyword>
<evidence type="ECO:0000256" key="5">
    <source>
        <dbReference type="ARBA" id="ARBA00022588"/>
    </source>
</evidence>
<sequence length="196" mass="20876">MLEKFARDHATLALLNEIKETTKMLASYVVLAVALVAAANAYSTGAPESVCNDMIPKHPVPKQTSPPPYTIETSTKTVKAGTPMEVVVSGNTPANKIRGLLVEARNVKPKVPIVPEILGTWTLAPNEKVAQLLNCGAPGNAVTHKKHDEKDDSQTLTFTWTPPAGFTGEVKIRATIALNGAVFWVGVESAPIKVVS</sequence>
<comment type="subcellular location">
    <subcellularLocation>
        <location evidence="1">Secreted</location>
    </subcellularLocation>
</comment>
<evidence type="ECO:0000256" key="8">
    <source>
        <dbReference type="ARBA" id="ARBA00023022"/>
    </source>
</evidence>
<dbReference type="FunFam" id="2.60.40.4060:FF:000003">
    <property type="entry name" value="Ferric chelate reductase 1"/>
    <property type="match status" value="1"/>
</dbReference>
<dbReference type="Proteomes" id="UP001231518">
    <property type="component" value="Chromosome 10"/>
</dbReference>
<evidence type="ECO:0000256" key="4">
    <source>
        <dbReference type="ARBA" id="ARBA00022529"/>
    </source>
</evidence>
<dbReference type="GO" id="GO:0042742">
    <property type="term" value="P:defense response to bacterium"/>
    <property type="evidence" value="ECO:0007669"/>
    <property type="project" value="UniProtKB-KW"/>
</dbReference>